<accession>A0ABR9TEF2</accession>
<comment type="caution">
    <text evidence="1">The sequence shown here is derived from an EMBL/GenBank/DDBJ whole genome shotgun (WGS) entry which is preliminary data.</text>
</comment>
<evidence type="ECO:0008006" key="3">
    <source>
        <dbReference type="Google" id="ProtNLM"/>
    </source>
</evidence>
<sequence length="157" mass="18358">MRKSIFIFGLLFMIILGFSQKKTDEKTKVDSVDKTVLEKKESGIKTYDSKLVGCWRGSEVGQQQEGISKYWVSCRFEDGRSTLLFIMIDKKGKVTQETENGKWWVENGKYYELHNYDGVIDVYNYQATDETVDFKSVELMGKKDSSYKFTDYRIQED</sequence>
<dbReference type="Proteomes" id="UP000640614">
    <property type="component" value="Unassembled WGS sequence"/>
</dbReference>
<protein>
    <recommendedName>
        <fullName evidence="3">Lipocalin-like domain-containing protein</fullName>
    </recommendedName>
</protein>
<evidence type="ECO:0000313" key="1">
    <source>
        <dbReference type="EMBL" id="MBE8723720.1"/>
    </source>
</evidence>
<evidence type="ECO:0000313" key="2">
    <source>
        <dbReference type="Proteomes" id="UP000640614"/>
    </source>
</evidence>
<dbReference type="EMBL" id="PRDM01000001">
    <property type="protein sequence ID" value="MBE8723720.1"/>
    <property type="molecule type" value="Genomic_DNA"/>
</dbReference>
<dbReference type="RefSeq" id="WP_193844765.1">
    <property type="nucleotide sequence ID" value="NZ_PRDM01000001.1"/>
</dbReference>
<name>A0ABR9TEF2_9FLAO</name>
<proteinExistence type="predicted"/>
<reference evidence="1 2" key="1">
    <citation type="submission" date="2018-07" db="EMBL/GenBank/DDBJ databases">
        <title>Genome assembly of strain KB82.</title>
        <authorList>
            <person name="Kukolya J."/>
            <person name="Horvath B."/>
            <person name="Nagy I."/>
            <person name="Toth A."/>
        </authorList>
    </citation>
    <scope>NUCLEOTIDE SEQUENCE [LARGE SCALE GENOMIC DNA]</scope>
    <source>
        <strain evidence="1 2">Kb82</strain>
    </source>
</reference>
<gene>
    <name evidence="1" type="ORF">C4F50_02095</name>
</gene>
<organism evidence="1 2">
    <name type="scientific">Flavobacterium hungaricum</name>
    <dbReference type="NCBI Taxonomy" id="2082725"/>
    <lineage>
        <taxon>Bacteria</taxon>
        <taxon>Pseudomonadati</taxon>
        <taxon>Bacteroidota</taxon>
        <taxon>Flavobacteriia</taxon>
        <taxon>Flavobacteriales</taxon>
        <taxon>Flavobacteriaceae</taxon>
        <taxon>Flavobacterium</taxon>
    </lineage>
</organism>
<keyword evidence="2" id="KW-1185">Reference proteome</keyword>